<dbReference type="InterPro" id="IPR005467">
    <property type="entry name" value="His_kinase_dom"/>
</dbReference>
<dbReference type="Proteomes" id="UP000477911">
    <property type="component" value="Unassembled WGS sequence"/>
</dbReference>
<name>A0A6L7GCC8_9RHOB</name>
<proteinExistence type="predicted"/>
<evidence type="ECO:0000256" key="4">
    <source>
        <dbReference type="PROSITE-ProRule" id="PRU00169"/>
    </source>
</evidence>
<protein>
    <recommendedName>
        <fullName evidence="2">histidine kinase</fullName>
        <ecNumber evidence="2">2.7.13.3</ecNumber>
    </recommendedName>
</protein>
<dbReference type="Gene3D" id="1.10.287.130">
    <property type="match status" value="1"/>
</dbReference>
<accession>A0A6L7GCC8</accession>
<feature type="domain" description="Histidine kinase" evidence="6">
    <location>
        <begin position="305"/>
        <end position="512"/>
    </location>
</feature>
<dbReference type="RefSeq" id="WP_160897045.1">
    <property type="nucleotide sequence ID" value="NZ_WUMU01000038.1"/>
</dbReference>
<dbReference type="SUPFAM" id="SSF55874">
    <property type="entry name" value="ATPase domain of HSP90 chaperone/DNA topoisomerase II/histidine kinase"/>
    <property type="match status" value="1"/>
</dbReference>
<dbReference type="PROSITE" id="PS50109">
    <property type="entry name" value="HIS_KIN"/>
    <property type="match status" value="1"/>
</dbReference>
<dbReference type="InterPro" id="IPR036890">
    <property type="entry name" value="HATPase_C_sf"/>
</dbReference>
<sequence>MSAATSQRELMTMAGLNLIQQALSIYDRDLRLVFCNHGFRRMFDLPEVLSQPGTPFASVTRHLYEAGEYGPVPDIDRAVQARLARARRLQPYYLERTRSNGRVVGVEGAPLPEGGWVTVYTDITETKRQETLLRARSEELSEQLLARAEDLAAANRNLTAMNTALEEAKRELTLMEARSRLTTETMPAHISHISPAGRYTYSNKQMNRIMPGRPDDILGQPVAAVLGVQAYDAVRPYLEAALRDARPSTFEFTDERSARRIRTALTPDGAGGAYAMSMDITEESQTREALLQNRQRELAAQVTSGMAHDFSNLLTIILGLQSRLEKMEALPDKARTMVGATLAAAKRGGRLLNRLADMTGGREHSPSATCWGDFLKDFATLAGSALPEEVILRIEDQVGDTRLWLDAGMLQDSLLNLVLNARDSIGPVPGEIRICACCEQGTWLRIEVSDTGPGFSDSALAHALDPFFTTKGGEGSGLGLSMVHDMTQRSGGQMSLANDNGARVTLLLPWREAPQPATPGVVLLVEDSPDLRSSIRDMLVETGHPVIEAASAAEALEIAAAVPDLSLILSDLTLEGGDTGIDLFDRLPEGAPPCVMMTSLRPDHPLHRAARTRGPVLKKPFDAAALAAFLSRGPSAA</sequence>
<dbReference type="Pfam" id="PF02518">
    <property type="entry name" value="HATPase_c"/>
    <property type="match status" value="1"/>
</dbReference>
<keyword evidence="9" id="KW-1185">Reference proteome</keyword>
<keyword evidence="5" id="KW-0175">Coiled coil</keyword>
<dbReference type="EC" id="2.7.13.3" evidence="2"/>
<keyword evidence="3 4" id="KW-0597">Phosphoprotein</keyword>
<dbReference type="CDD" id="cd00082">
    <property type="entry name" value="HisKA"/>
    <property type="match status" value="1"/>
</dbReference>
<dbReference type="SUPFAM" id="SSF47384">
    <property type="entry name" value="Homodimeric domain of signal transducing histidine kinase"/>
    <property type="match status" value="1"/>
</dbReference>
<evidence type="ECO:0000256" key="2">
    <source>
        <dbReference type="ARBA" id="ARBA00012438"/>
    </source>
</evidence>
<dbReference type="EMBL" id="WUMU01000038">
    <property type="protein sequence ID" value="MXN20926.1"/>
    <property type="molecule type" value="Genomic_DNA"/>
</dbReference>
<dbReference type="InterPro" id="IPR013656">
    <property type="entry name" value="PAS_4"/>
</dbReference>
<dbReference type="Pfam" id="PF12860">
    <property type="entry name" value="PAS_7"/>
    <property type="match status" value="1"/>
</dbReference>
<dbReference type="AlphaFoldDB" id="A0A6L7GCC8"/>
<dbReference type="InterPro" id="IPR003594">
    <property type="entry name" value="HATPase_dom"/>
</dbReference>
<dbReference type="SMART" id="SM00387">
    <property type="entry name" value="HATPase_c"/>
    <property type="match status" value="1"/>
</dbReference>
<organism evidence="8 9">
    <name type="scientific">Pseudooceanicola albus</name>
    <dbReference type="NCBI Taxonomy" id="2692189"/>
    <lineage>
        <taxon>Bacteria</taxon>
        <taxon>Pseudomonadati</taxon>
        <taxon>Pseudomonadota</taxon>
        <taxon>Alphaproteobacteria</taxon>
        <taxon>Rhodobacterales</taxon>
        <taxon>Paracoccaceae</taxon>
        <taxon>Pseudooceanicola</taxon>
    </lineage>
</organism>
<reference evidence="8 9" key="1">
    <citation type="submission" date="2019-12" db="EMBL/GenBank/DDBJ databases">
        <authorList>
            <person name="Li M."/>
        </authorList>
    </citation>
    <scope>NUCLEOTIDE SEQUENCE [LARGE SCALE GENOMIC DNA]</scope>
    <source>
        <strain evidence="8 9">GBMRC 2024</strain>
    </source>
</reference>
<evidence type="ECO:0000313" key="8">
    <source>
        <dbReference type="EMBL" id="MXN20926.1"/>
    </source>
</evidence>
<dbReference type="PROSITE" id="PS50110">
    <property type="entry name" value="RESPONSE_REGULATORY"/>
    <property type="match status" value="1"/>
</dbReference>
<comment type="caution">
    <text evidence="8">The sequence shown here is derived from an EMBL/GenBank/DDBJ whole genome shotgun (WGS) entry which is preliminary data.</text>
</comment>
<dbReference type="SUPFAM" id="SSF52172">
    <property type="entry name" value="CheY-like"/>
    <property type="match status" value="1"/>
</dbReference>
<feature type="modified residue" description="4-aspartylphosphate" evidence="4">
    <location>
        <position position="571"/>
    </location>
</feature>
<gene>
    <name evidence="8" type="ORF">GR170_24115</name>
</gene>
<evidence type="ECO:0000313" key="9">
    <source>
        <dbReference type="Proteomes" id="UP000477911"/>
    </source>
</evidence>
<dbReference type="Gene3D" id="3.30.565.10">
    <property type="entry name" value="Histidine kinase-like ATPase, C-terminal domain"/>
    <property type="match status" value="1"/>
</dbReference>
<dbReference type="GO" id="GO:0000155">
    <property type="term" value="F:phosphorelay sensor kinase activity"/>
    <property type="evidence" value="ECO:0007669"/>
    <property type="project" value="InterPro"/>
</dbReference>
<dbReference type="PANTHER" id="PTHR43065">
    <property type="entry name" value="SENSOR HISTIDINE KINASE"/>
    <property type="match status" value="1"/>
</dbReference>
<dbReference type="Pfam" id="PF08448">
    <property type="entry name" value="PAS_4"/>
    <property type="match status" value="1"/>
</dbReference>
<dbReference type="SMART" id="SM00448">
    <property type="entry name" value="REC"/>
    <property type="match status" value="1"/>
</dbReference>
<dbReference type="InterPro" id="IPR003661">
    <property type="entry name" value="HisK_dim/P_dom"/>
</dbReference>
<comment type="catalytic activity">
    <reaction evidence="1">
        <text>ATP + protein L-histidine = ADP + protein N-phospho-L-histidine.</text>
        <dbReference type="EC" id="2.7.13.3"/>
    </reaction>
</comment>
<dbReference type="SUPFAM" id="SSF55785">
    <property type="entry name" value="PYP-like sensor domain (PAS domain)"/>
    <property type="match status" value="2"/>
</dbReference>
<dbReference type="InterPro" id="IPR001789">
    <property type="entry name" value="Sig_transdc_resp-reg_receiver"/>
</dbReference>
<dbReference type="InterPro" id="IPR035965">
    <property type="entry name" value="PAS-like_dom_sf"/>
</dbReference>
<evidence type="ECO:0000256" key="5">
    <source>
        <dbReference type="SAM" id="Coils"/>
    </source>
</evidence>
<evidence type="ECO:0000256" key="3">
    <source>
        <dbReference type="ARBA" id="ARBA00022553"/>
    </source>
</evidence>
<evidence type="ECO:0000259" key="7">
    <source>
        <dbReference type="PROSITE" id="PS50110"/>
    </source>
</evidence>
<dbReference type="InterPro" id="IPR036097">
    <property type="entry name" value="HisK_dim/P_sf"/>
</dbReference>
<feature type="domain" description="Response regulatory" evidence="7">
    <location>
        <begin position="521"/>
        <end position="634"/>
    </location>
</feature>
<dbReference type="InterPro" id="IPR011006">
    <property type="entry name" value="CheY-like_superfamily"/>
</dbReference>
<evidence type="ECO:0000259" key="6">
    <source>
        <dbReference type="PROSITE" id="PS50109"/>
    </source>
</evidence>
<feature type="coiled-coil region" evidence="5">
    <location>
        <begin position="148"/>
        <end position="178"/>
    </location>
</feature>
<dbReference type="Gene3D" id="3.40.50.2300">
    <property type="match status" value="1"/>
</dbReference>
<dbReference type="PANTHER" id="PTHR43065:SF42">
    <property type="entry name" value="TWO-COMPONENT SENSOR PPRA"/>
    <property type="match status" value="1"/>
</dbReference>
<evidence type="ECO:0000256" key="1">
    <source>
        <dbReference type="ARBA" id="ARBA00000085"/>
    </source>
</evidence>
<dbReference type="Gene3D" id="3.30.450.20">
    <property type="entry name" value="PAS domain"/>
    <property type="match status" value="2"/>
</dbReference>
<dbReference type="InterPro" id="IPR004358">
    <property type="entry name" value="Sig_transdc_His_kin-like_C"/>
</dbReference>
<dbReference type="PRINTS" id="PR00344">
    <property type="entry name" value="BCTRLSENSOR"/>
</dbReference>
<dbReference type="Pfam" id="PF00072">
    <property type="entry name" value="Response_reg"/>
    <property type="match status" value="1"/>
</dbReference>